<dbReference type="KEGG" id="btrm:SAMEA390648703380"/>
<keyword evidence="2" id="KW-0808">Transferase</keyword>
<name>A0A157JW96_9BORD</name>
<proteinExistence type="predicted"/>
<dbReference type="Pfam" id="PF13410">
    <property type="entry name" value="GST_C_2"/>
    <property type="match status" value="1"/>
</dbReference>
<protein>
    <submittedName>
        <fullName evidence="2">Glutathione S-transferase</fullName>
    </submittedName>
</protein>
<dbReference type="PROSITE" id="PS50404">
    <property type="entry name" value="GST_NTER"/>
    <property type="match status" value="1"/>
</dbReference>
<reference evidence="2 3" key="1">
    <citation type="submission" date="2016-04" db="EMBL/GenBank/DDBJ databases">
        <authorList>
            <consortium name="Pathogen Informatics"/>
        </authorList>
    </citation>
    <scope>NUCLEOTIDE SEQUENCE [LARGE SCALE GENOMIC DNA]</scope>
    <source>
        <strain evidence="2 3">H044680328</strain>
    </source>
</reference>
<dbReference type="PANTHER" id="PTHR43968:SF6">
    <property type="entry name" value="GLUTATHIONE S-TRANSFERASE OMEGA"/>
    <property type="match status" value="1"/>
</dbReference>
<dbReference type="PANTHER" id="PTHR43968">
    <property type="match status" value="1"/>
</dbReference>
<dbReference type="InterPro" id="IPR004045">
    <property type="entry name" value="Glutathione_S-Trfase_N"/>
</dbReference>
<dbReference type="InterPro" id="IPR036249">
    <property type="entry name" value="Thioredoxin-like_sf"/>
</dbReference>
<dbReference type="Proteomes" id="UP000076825">
    <property type="component" value="Chromosome 1"/>
</dbReference>
<dbReference type="GO" id="GO:0005737">
    <property type="term" value="C:cytoplasm"/>
    <property type="evidence" value="ECO:0007669"/>
    <property type="project" value="TreeGrafter"/>
</dbReference>
<dbReference type="EMBL" id="LT546645">
    <property type="protein sequence ID" value="SAI72724.1"/>
    <property type="molecule type" value="Genomic_DNA"/>
</dbReference>
<evidence type="ECO:0000313" key="2">
    <source>
        <dbReference type="EMBL" id="SAI72724.1"/>
    </source>
</evidence>
<dbReference type="CDD" id="cd03049">
    <property type="entry name" value="GST_N_3"/>
    <property type="match status" value="1"/>
</dbReference>
<dbReference type="AlphaFoldDB" id="A0A157JW96"/>
<dbReference type="OrthoDB" id="8634103at2"/>
<sequence>MKIYFSPASPYVRKCMVTAHELGLAGRIEKLPSAANPVKRDASVVASNPLGKVPTFITDDAQILYDSRVICEYLDTLAQGALFARGSKQRWQVLTEQSLGDGLLDAALLARYEAMMRPEALRWADWTRGQMDKIASCLQVLEARSDTLGERVDIGTITLGCALGYLDFRFPDYDWRSAHPQAAAWFAVFNERPSMQATLPKA</sequence>
<dbReference type="SUPFAM" id="SSF47616">
    <property type="entry name" value="GST C-terminal domain-like"/>
    <property type="match status" value="1"/>
</dbReference>
<dbReference type="GeneID" id="56589382"/>
<evidence type="ECO:0000313" key="3">
    <source>
        <dbReference type="Proteomes" id="UP000076825"/>
    </source>
</evidence>
<dbReference type="eggNOG" id="COG0625">
    <property type="taxonomic scope" value="Bacteria"/>
</dbReference>
<dbReference type="InterPro" id="IPR036282">
    <property type="entry name" value="Glutathione-S-Trfase_C_sf"/>
</dbReference>
<dbReference type="RefSeq" id="WP_025516011.1">
    <property type="nucleotide sequence ID" value="NZ_CP016340.1"/>
</dbReference>
<dbReference type="SUPFAM" id="SSF52833">
    <property type="entry name" value="Thioredoxin-like"/>
    <property type="match status" value="1"/>
</dbReference>
<dbReference type="Gene3D" id="1.20.1050.10">
    <property type="match status" value="1"/>
</dbReference>
<dbReference type="InterPro" id="IPR050983">
    <property type="entry name" value="GST_Omega/HSP26"/>
</dbReference>
<dbReference type="Pfam" id="PF13409">
    <property type="entry name" value="GST_N_2"/>
    <property type="match status" value="1"/>
</dbReference>
<dbReference type="CDD" id="cd03205">
    <property type="entry name" value="GST_C_6"/>
    <property type="match status" value="1"/>
</dbReference>
<gene>
    <name evidence="2" type="ORF">SAMEA3906487_03380</name>
</gene>
<organism evidence="2 3">
    <name type="scientific">Bordetella trematum</name>
    <dbReference type="NCBI Taxonomy" id="123899"/>
    <lineage>
        <taxon>Bacteria</taxon>
        <taxon>Pseudomonadati</taxon>
        <taxon>Pseudomonadota</taxon>
        <taxon>Betaproteobacteria</taxon>
        <taxon>Burkholderiales</taxon>
        <taxon>Alcaligenaceae</taxon>
        <taxon>Bordetella</taxon>
    </lineage>
</organism>
<dbReference type="PATRIC" id="fig|123899.6.peg.3379"/>
<evidence type="ECO:0000259" key="1">
    <source>
        <dbReference type="PROSITE" id="PS50404"/>
    </source>
</evidence>
<dbReference type="Gene3D" id="3.40.30.10">
    <property type="entry name" value="Glutaredoxin"/>
    <property type="match status" value="1"/>
</dbReference>
<keyword evidence="3" id="KW-1185">Reference proteome</keyword>
<accession>A0A157JW96</accession>
<dbReference type="GO" id="GO:0016740">
    <property type="term" value="F:transferase activity"/>
    <property type="evidence" value="ECO:0007669"/>
    <property type="project" value="UniProtKB-KW"/>
</dbReference>
<feature type="domain" description="GST N-terminal" evidence="1">
    <location>
        <begin position="1"/>
        <end position="82"/>
    </location>
</feature>
<dbReference type="STRING" id="123899.SAMEA3906487_03380"/>